<evidence type="ECO:0000256" key="5">
    <source>
        <dbReference type="ARBA" id="ARBA00013189"/>
    </source>
</evidence>
<evidence type="ECO:0000256" key="8">
    <source>
        <dbReference type="ARBA" id="ARBA00023235"/>
    </source>
</evidence>
<evidence type="ECO:0000313" key="13">
    <source>
        <dbReference type="Proteomes" id="UP000555836"/>
    </source>
</evidence>
<protein>
    <recommendedName>
        <fullName evidence="6">UDP-glucose 4-epimerase</fullName>
        <ecNumber evidence="5">5.1.3.2</ecNumber>
    </recommendedName>
    <alternativeName>
        <fullName evidence="10">Galactowaldenase</fullName>
    </alternativeName>
    <alternativeName>
        <fullName evidence="9">UDP-galactose 4-epimerase</fullName>
    </alternativeName>
</protein>
<keyword evidence="8" id="KW-0413">Isomerase</keyword>
<accession>A0A7Y0S0Q0</accession>
<evidence type="ECO:0000256" key="4">
    <source>
        <dbReference type="ARBA" id="ARBA00007637"/>
    </source>
</evidence>
<name>A0A7Y0S0Q0_VIBPH</name>
<dbReference type="PANTHER" id="PTHR43725">
    <property type="entry name" value="UDP-GLUCOSE 4-EPIMERASE"/>
    <property type="match status" value="1"/>
</dbReference>
<evidence type="ECO:0000256" key="6">
    <source>
        <dbReference type="ARBA" id="ARBA00018569"/>
    </source>
</evidence>
<evidence type="ECO:0000256" key="7">
    <source>
        <dbReference type="ARBA" id="ARBA00023027"/>
    </source>
</evidence>
<sequence>MRVLVTGGMGYIGSHTCVQMIEAGMEPIIVDNLCNAKTEVLSRIEALTGKQPTFYQGDIRDEAFLNSVFAEHDIQAVI</sequence>
<comment type="pathway">
    <text evidence="3">Carbohydrate metabolism.</text>
</comment>
<dbReference type="GO" id="GO:0005829">
    <property type="term" value="C:cytosol"/>
    <property type="evidence" value="ECO:0007669"/>
    <property type="project" value="TreeGrafter"/>
</dbReference>
<comment type="similarity">
    <text evidence="4">Belongs to the NAD(P)-dependent epimerase/dehydratase family.</text>
</comment>
<dbReference type="Gene3D" id="3.40.50.720">
    <property type="entry name" value="NAD(P)-binding Rossmann-like Domain"/>
    <property type="match status" value="1"/>
</dbReference>
<evidence type="ECO:0000259" key="11">
    <source>
        <dbReference type="Pfam" id="PF16363"/>
    </source>
</evidence>
<dbReference type="GO" id="GO:0003978">
    <property type="term" value="F:UDP-glucose 4-epimerase activity"/>
    <property type="evidence" value="ECO:0007669"/>
    <property type="project" value="UniProtKB-EC"/>
</dbReference>
<keyword evidence="7" id="KW-0520">NAD</keyword>
<organism evidence="12 13">
    <name type="scientific">Vibrio parahaemolyticus</name>
    <dbReference type="NCBI Taxonomy" id="670"/>
    <lineage>
        <taxon>Bacteria</taxon>
        <taxon>Pseudomonadati</taxon>
        <taxon>Pseudomonadota</taxon>
        <taxon>Gammaproteobacteria</taxon>
        <taxon>Vibrionales</taxon>
        <taxon>Vibrionaceae</taxon>
        <taxon>Vibrio</taxon>
    </lineage>
</organism>
<comment type="catalytic activity">
    <reaction evidence="1">
        <text>UDP-alpha-D-glucose = UDP-alpha-D-galactose</text>
        <dbReference type="Rhea" id="RHEA:22168"/>
        <dbReference type="ChEBI" id="CHEBI:58885"/>
        <dbReference type="ChEBI" id="CHEBI:66914"/>
        <dbReference type="EC" id="5.1.3.2"/>
    </reaction>
</comment>
<gene>
    <name evidence="12" type="ORF">HKB21_01210</name>
</gene>
<dbReference type="GO" id="GO:0005996">
    <property type="term" value="P:monosaccharide metabolic process"/>
    <property type="evidence" value="ECO:0007669"/>
    <property type="project" value="TreeGrafter"/>
</dbReference>
<dbReference type="SUPFAM" id="SSF51735">
    <property type="entry name" value="NAD(P)-binding Rossmann-fold domains"/>
    <property type="match status" value="1"/>
</dbReference>
<dbReference type="EC" id="5.1.3.2" evidence="5"/>
<evidence type="ECO:0000313" key="12">
    <source>
        <dbReference type="EMBL" id="NMU24240.1"/>
    </source>
</evidence>
<evidence type="ECO:0000256" key="2">
    <source>
        <dbReference type="ARBA" id="ARBA00001911"/>
    </source>
</evidence>
<dbReference type="Proteomes" id="UP000555836">
    <property type="component" value="Unassembled WGS sequence"/>
</dbReference>
<dbReference type="EMBL" id="JABCLD010000173">
    <property type="protein sequence ID" value="NMU24240.1"/>
    <property type="molecule type" value="Genomic_DNA"/>
</dbReference>
<reference evidence="12 13" key="1">
    <citation type="submission" date="2020-04" db="EMBL/GenBank/DDBJ databases">
        <title>Whole-genome sequencing of Vibrio spp. from China reveals different genetic environments of blaCTX-M-14 among diverse lineages.</title>
        <authorList>
            <person name="Zheng Z."/>
            <person name="Ye L."/>
            <person name="Chen S."/>
        </authorList>
    </citation>
    <scope>NUCLEOTIDE SEQUENCE [LARGE SCALE GENOMIC DNA]</scope>
    <source>
        <strain evidence="12 13">Vb0574</strain>
    </source>
</reference>
<feature type="domain" description="NAD(P)-binding" evidence="11">
    <location>
        <begin position="4"/>
        <end position="78"/>
    </location>
</feature>
<evidence type="ECO:0000256" key="1">
    <source>
        <dbReference type="ARBA" id="ARBA00000083"/>
    </source>
</evidence>
<comment type="cofactor">
    <cofactor evidence="2">
        <name>NAD(+)</name>
        <dbReference type="ChEBI" id="CHEBI:57540"/>
    </cofactor>
</comment>
<dbReference type="InterPro" id="IPR036291">
    <property type="entry name" value="NAD(P)-bd_dom_sf"/>
</dbReference>
<feature type="non-terminal residue" evidence="12">
    <location>
        <position position="78"/>
    </location>
</feature>
<evidence type="ECO:0000256" key="9">
    <source>
        <dbReference type="ARBA" id="ARBA00031367"/>
    </source>
</evidence>
<dbReference type="InterPro" id="IPR016040">
    <property type="entry name" value="NAD(P)-bd_dom"/>
</dbReference>
<comment type="caution">
    <text evidence="12">The sequence shown here is derived from an EMBL/GenBank/DDBJ whole genome shotgun (WGS) entry which is preliminary data.</text>
</comment>
<evidence type="ECO:0000256" key="3">
    <source>
        <dbReference type="ARBA" id="ARBA00005007"/>
    </source>
</evidence>
<proteinExistence type="inferred from homology"/>
<dbReference type="PANTHER" id="PTHR43725:SF47">
    <property type="entry name" value="UDP-GLUCOSE 4-EPIMERASE"/>
    <property type="match status" value="1"/>
</dbReference>
<dbReference type="AlphaFoldDB" id="A0A7Y0S0Q0"/>
<evidence type="ECO:0000256" key="10">
    <source>
        <dbReference type="ARBA" id="ARBA00033067"/>
    </source>
</evidence>
<dbReference type="Pfam" id="PF16363">
    <property type="entry name" value="GDP_Man_Dehyd"/>
    <property type="match status" value="1"/>
</dbReference>